<evidence type="ECO:0000313" key="3">
    <source>
        <dbReference type="Proteomes" id="UP001368318"/>
    </source>
</evidence>
<dbReference type="EMBL" id="CP136924">
    <property type="protein sequence ID" value="WXA02477.1"/>
    <property type="molecule type" value="Genomic_DNA"/>
</dbReference>
<dbReference type="AlphaFoldDB" id="A0AAU6P5M8"/>
<name>A0AAU6P5M8_9FLAO</name>
<evidence type="ECO:0000313" key="2">
    <source>
        <dbReference type="EMBL" id="WXA12361.1"/>
    </source>
</evidence>
<dbReference type="EMBL" id="CP136925">
    <property type="protein sequence ID" value="WXA12361.1"/>
    <property type="molecule type" value="Genomic_DNA"/>
</dbReference>
<dbReference type="KEGG" id="mcaa:R3L15_09525"/>
<sequence length="237" mass="27580">MTLHAAIEKLLKEKGTSMSTNEIATELNKNKWYQKKDGSEISAFQIHGRTRNYPNIFDRQGSLVSLKNGTFQSERKPTKKLISKKKSVTKTTNSDEQYVIDLCDRVLNSKASRQHKFDFLLGDPNSNGISAKLPVDAYYQELNLVVEYRERQHTESVNFFDKPNKLTVSGVHRGEQRKIYDQRRDELLPKNGIELIKISYYDFEYDNRKRILRNEKDDIKTIEKLIKTEKSTNGNNV</sequence>
<reference evidence="2 3" key="1">
    <citation type="submission" date="2023-10" db="EMBL/GenBank/DDBJ databases">
        <title>Culture-based analysis of two novel bacteria associated with mangrove crab gills.</title>
        <authorList>
            <person name="Yang X."/>
            <person name="Garuglieri E."/>
            <person name="Van Goethem M.W."/>
            <person name="Fusi M."/>
            <person name="Marasco R."/>
            <person name="Daffonchio D.G."/>
        </authorList>
    </citation>
    <scope>NUCLEOTIDE SEQUENCE</scope>
    <source>
        <strain evidence="2">UG2-1</strain>
        <strain evidence="1">UG2-2</strain>
        <strain evidence="3">UG2_2</strain>
    </source>
</reference>
<protein>
    <recommendedName>
        <fullName evidence="4">HTH HARE-type domain-containing protein</fullName>
    </recommendedName>
</protein>
<dbReference type="Gene3D" id="3.40.960.10">
    <property type="entry name" value="VSR Endonuclease"/>
    <property type="match status" value="1"/>
</dbReference>
<evidence type="ECO:0000313" key="1">
    <source>
        <dbReference type="EMBL" id="WXA02477.1"/>
    </source>
</evidence>
<dbReference type="Proteomes" id="UP001368318">
    <property type="component" value="Chromosome"/>
</dbReference>
<gene>
    <name evidence="2" type="ORF">R3L15_09525</name>
    <name evidence="1" type="ORF">R3L16_12060</name>
</gene>
<organism evidence="2">
    <name type="scientific">Mangrovimonas cancribranchiae</name>
    <dbReference type="NCBI Taxonomy" id="3080055"/>
    <lineage>
        <taxon>Bacteria</taxon>
        <taxon>Pseudomonadati</taxon>
        <taxon>Bacteroidota</taxon>
        <taxon>Flavobacteriia</taxon>
        <taxon>Flavobacteriales</taxon>
        <taxon>Flavobacteriaceae</taxon>
        <taxon>Mangrovimonas</taxon>
    </lineage>
</organism>
<evidence type="ECO:0008006" key="4">
    <source>
        <dbReference type="Google" id="ProtNLM"/>
    </source>
</evidence>
<proteinExistence type="predicted"/>
<keyword evidence="3" id="KW-1185">Reference proteome</keyword>
<dbReference type="RefSeq" id="WP_338731354.1">
    <property type="nucleotide sequence ID" value="NZ_CP136924.1"/>
</dbReference>
<accession>A0AAU6P5M8</accession>